<dbReference type="InterPro" id="IPR051751">
    <property type="entry name" value="Immunoreceptor_sig_adapters"/>
</dbReference>
<dbReference type="OrthoDB" id="9945442at2759"/>
<dbReference type="FunCoup" id="A0A6P3ERU3">
    <property type="interactions" value="56"/>
</dbReference>
<dbReference type="PANTHER" id="PTHR14098">
    <property type="entry name" value="SH2 DOMAIN CONTAINING PROTEIN"/>
    <property type="match status" value="1"/>
</dbReference>
<evidence type="ECO:0000313" key="5">
    <source>
        <dbReference type="Proteomes" id="UP000515203"/>
    </source>
</evidence>
<proteinExistence type="predicted"/>
<evidence type="ECO:0000256" key="1">
    <source>
        <dbReference type="ARBA" id="ARBA00022999"/>
    </source>
</evidence>
<dbReference type="AlphaFoldDB" id="A0A6P3ERU3"/>
<keyword evidence="5" id="KW-1185">Reference proteome</keyword>
<sequence length="357" mass="39960">MAAVLDGAKASANEDYEDPELQMVDTWPSAKILPARPTKESEYADTRYFEDAVEASTLWYAKPSAPPTRQARNLRLQLEETPIPPPRPPPTLPKKYQPLPPAPPENHTPALQRPTFPEAQRGPRGSHGICVPCTVPDALVGICEREPPHRQTKPEPSHTLENQNPQKTALPITSSSSLPRSHKLQDRDYKGGVQSSCPQRCQFPTSCGPGESSLPTNSSWRNPLPLRSAAKDIQHNEWYVGERSRQVVEDALMQESKDGAFLVRDCSTKSTAEPYVLTIFYGNKVYNVKIRFLESTQKFALGTGLRGNEKFDSVEDIVEHYKCFPIILIDGKDRSGVHREQCYLSQPLHLARHLPPQ</sequence>
<dbReference type="RefSeq" id="XP_004624724.1">
    <property type="nucleotide sequence ID" value="XM_004624667.2"/>
</dbReference>
<dbReference type="SMART" id="SM00252">
    <property type="entry name" value="SH2"/>
    <property type="match status" value="1"/>
</dbReference>
<dbReference type="GeneID" id="101571514"/>
<protein>
    <submittedName>
        <fullName evidence="6">Cytokine-dependent hematopoietic cell linker</fullName>
    </submittedName>
</protein>
<dbReference type="PROSITE" id="PS50001">
    <property type="entry name" value="SH2"/>
    <property type="match status" value="1"/>
</dbReference>
<dbReference type="Gene3D" id="3.30.505.10">
    <property type="entry name" value="SH2 domain"/>
    <property type="match status" value="1"/>
</dbReference>
<dbReference type="InParanoid" id="A0A6P3ERU3"/>
<evidence type="ECO:0000259" key="4">
    <source>
        <dbReference type="PROSITE" id="PS50001"/>
    </source>
</evidence>
<evidence type="ECO:0000313" key="6">
    <source>
        <dbReference type="RefSeq" id="XP_004624724.1"/>
    </source>
</evidence>
<name>A0A6P3ERU3_OCTDE</name>
<dbReference type="FunFam" id="3.30.505.10:FF:000016">
    <property type="entry name" value="B-cell linker protein isoform 2"/>
    <property type="match status" value="1"/>
</dbReference>
<dbReference type="GO" id="GO:0005737">
    <property type="term" value="C:cytoplasm"/>
    <property type="evidence" value="ECO:0007669"/>
    <property type="project" value="UniProtKB-ARBA"/>
</dbReference>
<keyword evidence="1 2" id="KW-0727">SH2 domain</keyword>
<dbReference type="PANTHER" id="PTHR14098:SF2">
    <property type="entry name" value="CYTOKINE-DEPENDENT HEMATOPOIETIC CELL LINKER"/>
    <property type="match status" value="1"/>
</dbReference>
<dbReference type="GO" id="GO:0007169">
    <property type="term" value="P:cell surface receptor protein tyrosine kinase signaling pathway"/>
    <property type="evidence" value="ECO:0007669"/>
    <property type="project" value="TreeGrafter"/>
</dbReference>
<evidence type="ECO:0000256" key="2">
    <source>
        <dbReference type="PROSITE-ProRule" id="PRU00191"/>
    </source>
</evidence>
<dbReference type="CTD" id="116449"/>
<dbReference type="Proteomes" id="UP000515203">
    <property type="component" value="Unplaced"/>
</dbReference>
<feature type="domain" description="SH2" evidence="4">
    <location>
        <begin position="238"/>
        <end position="348"/>
    </location>
</feature>
<reference evidence="6" key="1">
    <citation type="submission" date="2025-08" db="UniProtKB">
        <authorList>
            <consortium name="RefSeq"/>
        </authorList>
    </citation>
    <scope>IDENTIFICATION</scope>
</reference>
<feature type="region of interest" description="Disordered" evidence="3">
    <location>
        <begin position="80"/>
        <end position="126"/>
    </location>
</feature>
<dbReference type="SUPFAM" id="SSF55550">
    <property type="entry name" value="SH2 domain"/>
    <property type="match status" value="1"/>
</dbReference>
<feature type="compositionally biased region" description="Basic and acidic residues" evidence="3">
    <location>
        <begin position="147"/>
        <end position="158"/>
    </location>
</feature>
<dbReference type="InterPro" id="IPR000980">
    <property type="entry name" value="SH2"/>
</dbReference>
<feature type="region of interest" description="Disordered" evidence="3">
    <location>
        <begin position="147"/>
        <end position="196"/>
    </location>
</feature>
<dbReference type="GO" id="GO:0035556">
    <property type="term" value="P:intracellular signal transduction"/>
    <property type="evidence" value="ECO:0007669"/>
    <property type="project" value="TreeGrafter"/>
</dbReference>
<organism evidence="5 6">
    <name type="scientific">Octodon degus</name>
    <name type="common">Degu</name>
    <name type="synonym">Sciurus degus</name>
    <dbReference type="NCBI Taxonomy" id="10160"/>
    <lineage>
        <taxon>Eukaryota</taxon>
        <taxon>Metazoa</taxon>
        <taxon>Chordata</taxon>
        <taxon>Craniata</taxon>
        <taxon>Vertebrata</taxon>
        <taxon>Euteleostomi</taxon>
        <taxon>Mammalia</taxon>
        <taxon>Eutheria</taxon>
        <taxon>Euarchontoglires</taxon>
        <taxon>Glires</taxon>
        <taxon>Rodentia</taxon>
        <taxon>Hystricomorpha</taxon>
        <taxon>Octodontidae</taxon>
        <taxon>Octodon</taxon>
    </lineage>
</organism>
<evidence type="ECO:0000256" key="3">
    <source>
        <dbReference type="SAM" id="MobiDB-lite"/>
    </source>
</evidence>
<dbReference type="PRINTS" id="PR00401">
    <property type="entry name" value="SH2DOMAIN"/>
</dbReference>
<gene>
    <name evidence="6" type="primary">Clnk</name>
</gene>
<dbReference type="InterPro" id="IPR036860">
    <property type="entry name" value="SH2_dom_sf"/>
</dbReference>
<feature type="compositionally biased region" description="Pro residues" evidence="3">
    <location>
        <begin position="82"/>
        <end position="106"/>
    </location>
</feature>
<dbReference type="Pfam" id="PF00017">
    <property type="entry name" value="SH2"/>
    <property type="match status" value="1"/>
</dbReference>
<accession>A0A6P3ERU3</accession>
<feature type="compositionally biased region" description="Polar residues" evidence="3">
    <location>
        <begin position="159"/>
        <end position="179"/>
    </location>
</feature>